<dbReference type="GO" id="GO:0005886">
    <property type="term" value="C:plasma membrane"/>
    <property type="evidence" value="ECO:0007669"/>
    <property type="project" value="UniProtKB-SubCell"/>
</dbReference>
<evidence type="ECO:0000256" key="3">
    <source>
        <dbReference type="ARBA" id="ARBA00022475"/>
    </source>
</evidence>
<feature type="transmembrane region" description="Helical" evidence="9">
    <location>
        <begin position="169"/>
        <end position="188"/>
    </location>
</feature>
<dbReference type="PANTHER" id="PTHR10464:SF4">
    <property type="entry name" value="UREA TRANSPORTER"/>
    <property type="match status" value="1"/>
</dbReference>
<sequence length="432" mass="45128">MRSLDGRYGRRIFGSLWPHQPQAYASVTTETINSKKREDFTARTRWAVQIFSRDQRLAHLGSSSLPRLFTVRNFTTTSSSTPKPPPQNSDDNQTDNPTNEPDTTWDLTTKSLGQVIFLNSSHSGTILLASLALGDPYLAFLAGVGTVTANATARNVLQLDAQVYGNGLWAYNGALVGCATAVFVAPLADSANTVAMLSPVLTGLAITTTGAAVSTAVTASLSRTITSMPQWTWAFNIVTLSILLRTQPLRPTFDPNSVGATKMVAPSTTSLLDLATGPLKGVSQIFVVESAWTGIGILAAIHAYSPLLAGHALLGSTVGMLTGTVCCSDAATAELAAGLFGFNAALTSLGVGVSFRNNTAAWVLSGTGAVATTVLFGALQNVLGALHSPCLTLPFCITMSACYQLGGRVGGPEGVVPSLELATNPHSPEQNQ</sequence>
<evidence type="ECO:0000256" key="2">
    <source>
        <dbReference type="ARBA" id="ARBA00005914"/>
    </source>
</evidence>
<comment type="similarity">
    <text evidence="2">Belongs to the urea transporter family.</text>
</comment>
<comment type="subcellular location">
    <subcellularLocation>
        <location evidence="1">Cell membrane</location>
        <topology evidence="1">Multi-pass membrane protein</topology>
    </subcellularLocation>
</comment>
<dbReference type="PANTHER" id="PTHR10464">
    <property type="entry name" value="UREA TRANSPORTER"/>
    <property type="match status" value="1"/>
</dbReference>
<reference evidence="10" key="1">
    <citation type="submission" date="2022-02" db="EMBL/GenBank/DDBJ databases">
        <authorList>
            <person name="Giguere J D."/>
        </authorList>
    </citation>
    <scope>NUCLEOTIDE SEQUENCE</scope>
    <source>
        <strain evidence="10">CCAP 1055/1</strain>
    </source>
</reference>
<dbReference type="AlphaFoldDB" id="A0A8J9S647"/>
<organism evidence="10">
    <name type="scientific">Phaeodactylum tricornutum</name>
    <name type="common">Diatom</name>
    <dbReference type="NCBI Taxonomy" id="2850"/>
    <lineage>
        <taxon>Eukaryota</taxon>
        <taxon>Sar</taxon>
        <taxon>Stramenopiles</taxon>
        <taxon>Ochrophyta</taxon>
        <taxon>Bacillariophyta</taxon>
        <taxon>Bacillariophyceae</taxon>
        <taxon>Bacillariophycidae</taxon>
        <taxon>Naviculales</taxon>
        <taxon>Phaeodactylaceae</taxon>
        <taxon>Phaeodactylum</taxon>
    </lineage>
</organism>
<dbReference type="EMBL" id="OU594958">
    <property type="protein sequence ID" value="CAG9282810.1"/>
    <property type="molecule type" value="Genomic_DNA"/>
</dbReference>
<evidence type="ECO:0008006" key="11">
    <source>
        <dbReference type="Google" id="ProtNLM"/>
    </source>
</evidence>
<keyword evidence="4 9" id="KW-0812">Transmembrane</keyword>
<keyword evidence="6 9" id="KW-0472">Membrane</keyword>
<evidence type="ECO:0000256" key="1">
    <source>
        <dbReference type="ARBA" id="ARBA00004651"/>
    </source>
</evidence>
<keyword evidence="5 9" id="KW-1133">Transmembrane helix</keyword>
<dbReference type="InterPro" id="IPR029020">
    <property type="entry name" value="Ammonium/urea_transptr"/>
</dbReference>
<feature type="transmembrane region" description="Helical" evidence="9">
    <location>
        <begin position="200"/>
        <end position="222"/>
    </location>
</feature>
<feature type="compositionally biased region" description="Polar residues" evidence="8">
    <location>
        <begin position="88"/>
        <end position="104"/>
    </location>
</feature>
<evidence type="ECO:0000313" key="10">
    <source>
        <dbReference type="EMBL" id="CAG9282810.1"/>
    </source>
</evidence>
<accession>A0A8J9S647</accession>
<evidence type="ECO:0000256" key="8">
    <source>
        <dbReference type="SAM" id="MobiDB-lite"/>
    </source>
</evidence>
<name>A0A8J9S647_PHATR</name>
<keyword evidence="3" id="KW-1003">Cell membrane</keyword>
<comment type="catalytic activity">
    <reaction evidence="7">
        <text>urea(in) = urea(out)</text>
        <dbReference type="Rhea" id="RHEA:32799"/>
        <dbReference type="ChEBI" id="CHEBI:16199"/>
    </reaction>
</comment>
<dbReference type="Gene3D" id="1.10.3430.10">
    <property type="entry name" value="Ammonium transporter AmtB like domains"/>
    <property type="match status" value="1"/>
</dbReference>
<evidence type="ECO:0000256" key="7">
    <source>
        <dbReference type="ARBA" id="ARBA00033993"/>
    </source>
</evidence>
<proteinExistence type="inferred from homology"/>
<evidence type="ECO:0000256" key="6">
    <source>
        <dbReference type="ARBA" id="ARBA00023136"/>
    </source>
</evidence>
<dbReference type="Proteomes" id="UP000836788">
    <property type="component" value="Chromosome 17"/>
</dbReference>
<evidence type="ECO:0000256" key="9">
    <source>
        <dbReference type="SAM" id="Phobius"/>
    </source>
</evidence>
<dbReference type="InterPro" id="IPR004937">
    <property type="entry name" value="Urea_transporter"/>
</dbReference>
<protein>
    <recommendedName>
        <fullName evidence="11">Urea transporter</fullName>
    </recommendedName>
</protein>
<dbReference type="Pfam" id="PF03253">
    <property type="entry name" value="UT"/>
    <property type="match status" value="1"/>
</dbReference>
<feature type="region of interest" description="Disordered" evidence="8">
    <location>
        <begin position="75"/>
        <end position="104"/>
    </location>
</feature>
<evidence type="ECO:0000256" key="4">
    <source>
        <dbReference type="ARBA" id="ARBA00022692"/>
    </source>
</evidence>
<evidence type="ECO:0000256" key="5">
    <source>
        <dbReference type="ARBA" id="ARBA00022989"/>
    </source>
</evidence>
<dbReference type="GO" id="GO:0015204">
    <property type="term" value="F:urea transmembrane transporter activity"/>
    <property type="evidence" value="ECO:0007669"/>
    <property type="project" value="InterPro"/>
</dbReference>
<gene>
    <name evidence="10" type="ORF">PTTT1_LOCUS20798</name>
</gene>